<dbReference type="PROSITE" id="PS00675">
    <property type="entry name" value="SIGMA54_INTERACT_1"/>
    <property type="match status" value="1"/>
</dbReference>
<dbReference type="InterPro" id="IPR002078">
    <property type="entry name" value="Sigma_54_int"/>
</dbReference>
<dbReference type="InterPro" id="IPR058031">
    <property type="entry name" value="AAA_lid_NorR"/>
</dbReference>
<dbReference type="Gene3D" id="1.10.8.60">
    <property type="match status" value="1"/>
</dbReference>
<name>A0A0K1PDG6_9BACT</name>
<dbReference type="EMBL" id="CP012332">
    <property type="protein sequence ID" value="AKU91159.1"/>
    <property type="molecule type" value="Genomic_DNA"/>
</dbReference>
<evidence type="ECO:0000256" key="4">
    <source>
        <dbReference type="ARBA" id="ARBA00023125"/>
    </source>
</evidence>
<dbReference type="OrthoDB" id="5506131at2"/>
<dbReference type="AlphaFoldDB" id="A0A0K1PDG6"/>
<dbReference type="Gene3D" id="3.40.50.300">
    <property type="entry name" value="P-loop containing nucleotide triphosphate hydrolases"/>
    <property type="match status" value="1"/>
</dbReference>
<keyword evidence="3" id="KW-0805">Transcription regulation</keyword>
<keyword evidence="9" id="KW-1185">Reference proteome</keyword>
<dbReference type="InterPro" id="IPR025662">
    <property type="entry name" value="Sigma_54_int_dom_ATP-bd_1"/>
</dbReference>
<keyword evidence="5" id="KW-0804">Transcription</keyword>
<dbReference type="PROSITE" id="PS00676">
    <property type="entry name" value="SIGMA54_INTERACT_2"/>
    <property type="match status" value="1"/>
</dbReference>
<evidence type="ECO:0000256" key="2">
    <source>
        <dbReference type="ARBA" id="ARBA00022840"/>
    </source>
</evidence>
<dbReference type="InterPro" id="IPR002197">
    <property type="entry name" value="HTH_Fis"/>
</dbReference>
<dbReference type="Gene3D" id="1.10.10.60">
    <property type="entry name" value="Homeodomain-like"/>
    <property type="match status" value="1"/>
</dbReference>
<evidence type="ECO:0000256" key="6">
    <source>
        <dbReference type="SAM" id="MobiDB-lite"/>
    </source>
</evidence>
<evidence type="ECO:0000256" key="5">
    <source>
        <dbReference type="ARBA" id="ARBA00023163"/>
    </source>
</evidence>
<dbReference type="SUPFAM" id="SSF52540">
    <property type="entry name" value="P-loop containing nucleoside triphosphate hydrolases"/>
    <property type="match status" value="1"/>
</dbReference>
<dbReference type="Proteomes" id="UP000055590">
    <property type="component" value="Chromosome"/>
</dbReference>
<dbReference type="InterPro" id="IPR025944">
    <property type="entry name" value="Sigma_54_int_dom_CS"/>
</dbReference>
<dbReference type="InterPro" id="IPR025943">
    <property type="entry name" value="Sigma_54_int_dom_ATP-bd_2"/>
</dbReference>
<keyword evidence="4" id="KW-0238">DNA-binding</keyword>
<accession>A0A0K1PDG6</accession>
<dbReference type="PANTHER" id="PTHR32071:SF117">
    <property type="entry name" value="PTS-DEPENDENT DIHYDROXYACETONE KINASE OPERON REGULATORY PROTEIN-RELATED"/>
    <property type="match status" value="1"/>
</dbReference>
<dbReference type="InterPro" id="IPR003593">
    <property type="entry name" value="AAA+_ATPase"/>
</dbReference>
<dbReference type="CDD" id="cd00009">
    <property type="entry name" value="AAA"/>
    <property type="match status" value="1"/>
</dbReference>
<gene>
    <name evidence="8" type="ORF">AKJ08_1546</name>
</gene>
<sequence>MEHEHGSTCSICGLVPLARGLRRADRVIARSAAMQELLKRAARFAPSEAPVMVRGETGTGKEVIARTLHANGPRAGKPFVAVNVAALPAELLESELFGHGKGAFTGAAASRRGLFEEANEGTLFLDEIGEMALPLQAKLLRALQDGEVRRVGENRSFAVDARIVCATHRDLASRVAAGQFREDLYFRLKVLTLNVPPLRERPEDVLPLALQFLGEEKRPLTGFTEAAKARLLAHSWPGNVRELQNAVKHGAALAQGALVDRDDLPEDLESSDRTPSAARGQDDADALQAADGRGAVREGTTLDRGGPSEHELRSLAEVEREHILRVLDACGGSQAEAARVLGIARNTLWRKLRGFAETEAGGTQGARS</sequence>
<dbReference type="Pfam" id="PF02954">
    <property type="entry name" value="HTH_8"/>
    <property type="match status" value="1"/>
</dbReference>
<evidence type="ECO:0000259" key="7">
    <source>
        <dbReference type="PROSITE" id="PS50045"/>
    </source>
</evidence>
<dbReference type="GO" id="GO:0043565">
    <property type="term" value="F:sequence-specific DNA binding"/>
    <property type="evidence" value="ECO:0007669"/>
    <property type="project" value="InterPro"/>
</dbReference>
<evidence type="ECO:0000313" key="8">
    <source>
        <dbReference type="EMBL" id="AKU91159.1"/>
    </source>
</evidence>
<dbReference type="PROSITE" id="PS50045">
    <property type="entry name" value="SIGMA54_INTERACT_4"/>
    <property type="match status" value="1"/>
</dbReference>
<protein>
    <submittedName>
        <fullName evidence="8">Response regulator of zinc sigma-54-dependent two-component system</fullName>
    </submittedName>
</protein>
<dbReference type="KEGG" id="vin:AKJ08_1546"/>
<proteinExistence type="predicted"/>
<dbReference type="GO" id="GO:0005524">
    <property type="term" value="F:ATP binding"/>
    <property type="evidence" value="ECO:0007669"/>
    <property type="project" value="UniProtKB-KW"/>
</dbReference>
<dbReference type="STRING" id="1391653.AKJ08_1546"/>
<reference evidence="8 9" key="1">
    <citation type="submission" date="2015-08" db="EMBL/GenBank/DDBJ databases">
        <authorList>
            <person name="Babu N.S."/>
            <person name="Beckwith C.J."/>
            <person name="Beseler K.G."/>
            <person name="Brison A."/>
            <person name="Carone J.V."/>
            <person name="Caskin T.P."/>
            <person name="Diamond M."/>
            <person name="Durham M.E."/>
            <person name="Foxe J.M."/>
            <person name="Go M."/>
            <person name="Henderson B.A."/>
            <person name="Jones I.B."/>
            <person name="McGettigan J.A."/>
            <person name="Micheletti S.J."/>
            <person name="Nasrallah M.E."/>
            <person name="Ortiz D."/>
            <person name="Piller C.R."/>
            <person name="Privatt S.R."/>
            <person name="Schneider S.L."/>
            <person name="Sharp S."/>
            <person name="Smith T.C."/>
            <person name="Stanton J.D."/>
            <person name="Ullery H.E."/>
            <person name="Wilson R.J."/>
            <person name="Serrano M.G."/>
            <person name="Buck G."/>
            <person name="Lee V."/>
            <person name="Wang Y."/>
            <person name="Carvalho R."/>
            <person name="Voegtly L."/>
            <person name="Shi R."/>
            <person name="Duckworth R."/>
            <person name="Johnson A."/>
            <person name="Loviza R."/>
            <person name="Walstead R."/>
            <person name="Shah Z."/>
            <person name="Kiflezghi M."/>
            <person name="Wade K."/>
            <person name="Ball S.L."/>
            <person name="Bradley K.W."/>
            <person name="Asai D.J."/>
            <person name="Bowman C.A."/>
            <person name="Russell D.A."/>
            <person name="Pope W.H."/>
            <person name="Jacobs-Sera D."/>
            <person name="Hendrix R.W."/>
            <person name="Hatfull G.F."/>
        </authorList>
    </citation>
    <scope>NUCLEOTIDE SEQUENCE [LARGE SCALE GENOMIC DNA]</scope>
    <source>
        <strain evidence="8 9">DSM 27710</strain>
    </source>
</reference>
<dbReference type="GO" id="GO:0006355">
    <property type="term" value="P:regulation of DNA-templated transcription"/>
    <property type="evidence" value="ECO:0007669"/>
    <property type="project" value="InterPro"/>
</dbReference>
<dbReference type="InterPro" id="IPR027417">
    <property type="entry name" value="P-loop_NTPase"/>
</dbReference>
<dbReference type="PANTHER" id="PTHR32071">
    <property type="entry name" value="TRANSCRIPTIONAL REGULATORY PROTEIN"/>
    <property type="match status" value="1"/>
</dbReference>
<dbReference type="FunFam" id="3.40.50.300:FF:000006">
    <property type="entry name" value="DNA-binding transcriptional regulator NtrC"/>
    <property type="match status" value="1"/>
</dbReference>
<dbReference type="SUPFAM" id="SSF46689">
    <property type="entry name" value="Homeodomain-like"/>
    <property type="match status" value="1"/>
</dbReference>
<evidence type="ECO:0000256" key="3">
    <source>
        <dbReference type="ARBA" id="ARBA00023015"/>
    </source>
</evidence>
<dbReference type="PRINTS" id="PR01590">
    <property type="entry name" value="HTHFIS"/>
</dbReference>
<feature type="domain" description="Sigma-54 factor interaction" evidence="7">
    <location>
        <begin position="27"/>
        <end position="252"/>
    </location>
</feature>
<dbReference type="SMART" id="SM00382">
    <property type="entry name" value="AAA"/>
    <property type="match status" value="1"/>
</dbReference>
<dbReference type="Pfam" id="PF00158">
    <property type="entry name" value="Sigma54_activat"/>
    <property type="match status" value="1"/>
</dbReference>
<feature type="region of interest" description="Disordered" evidence="6">
    <location>
        <begin position="262"/>
        <end position="284"/>
    </location>
</feature>
<dbReference type="Pfam" id="PF25601">
    <property type="entry name" value="AAA_lid_14"/>
    <property type="match status" value="1"/>
</dbReference>
<dbReference type="InterPro" id="IPR009057">
    <property type="entry name" value="Homeodomain-like_sf"/>
</dbReference>
<dbReference type="PROSITE" id="PS00688">
    <property type="entry name" value="SIGMA54_INTERACT_3"/>
    <property type="match status" value="1"/>
</dbReference>
<dbReference type="RefSeq" id="WP_050725513.1">
    <property type="nucleotide sequence ID" value="NZ_CP012332.1"/>
</dbReference>
<evidence type="ECO:0000313" key="9">
    <source>
        <dbReference type="Proteomes" id="UP000055590"/>
    </source>
</evidence>
<organism evidence="8 9">
    <name type="scientific">Vulgatibacter incomptus</name>
    <dbReference type="NCBI Taxonomy" id="1391653"/>
    <lineage>
        <taxon>Bacteria</taxon>
        <taxon>Pseudomonadati</taxon>
        <taxon>Myxococcota</taxon>
        <taxon>Myxococcia</taxon>
        <taxon>Myxococcales</taxon>
        <taxon>Cystobacterineae</taxon>
        <taxon>Vulgatibacteraceae</taxon>
        <taxon>Vulgatibacter</taxon>
    </lineage>
</organism>
<evidence type="ECO:0000256" key="1">
    <source>
        <dbReference type="ARBA" id="ARBA00022741"/>
    </source>
</evidence>
<keyword evidence="2" id="KW-0067">ATP-binding</keyword>
<keyword evidence="1" id="KW-0547">Nucleotide-binding</keyword>